<evidence type="ECO:0000256" key="1">
    <source>
        <dbReference type="SAM" id="MobiDB-lite"/>
    </source>
</evidence>
<protein>
    <submittedName>
        <fullName evidence="2">Uncharacterized protein</fullName>
    </submittedName>
</protein>
<accession>A0A0J7K022</accession>
<dbReference type="PaxDb" id="67767-A0A0J7K022"/>
<dbReference type="AlphaFoldDB" id="A0A0J7K022"/>
<keyword evidence="3" id="KW-1185">Reference proteome</keyword>
<reference evidence="2 3" key="1">
    <citation type="submission" date="2015-04" db="EMBL/GenBank/DDBJ databases">
        <title>Lasius niger genome sequencing.</title>
        <authorList>
            <person name="Konorov E.A."/>
            <person name="Nikitin M.A."/>
            <person name="Kirill M.V."/>
            <person name="Chang P."/>
        </authorList>
    </citation>
    <scope>NUCLEOTIDE SEQUENCE [LARGE SCALE GENOMIC DNA]</scope>
    <source>
        <tissue evidence="2">Whole</tissue>
    </source>
</reference>
<evidence type="ECO:0000313" key="2">
    <source>
        <dbReference type="EMBL" id="KMQ83662.1"/>
    </source>
</evidence>
<sequence length="166" mass="17256">MVIFGKTFSKIIKNLKNVFLRLREADLKKQETLFLLAILLNTLHLSGVLRLFGRVEETREAEEGAEKEGKKGGGRSRGIISEVEKRRGLLEFGNGNKEGGGGGGGGGKGGGGSDGGRRSGGGGEGKSGGNGGGKRSGGENISEADTVSFHSEEEELRLFGNPGPAK</sequence>
<feature type="compositionally biased region" description="Gly residues" evidence="1">
    <location>
        <begin position="96"/>
        <end position="135"/>
    </location>
</feature>
<feature type="compositionally biased region" description="Basic and acidic residues" evidence="1">
    <location>
        <begin position="58"/>
        <end position="71"/>
    </location>
</feature>
<feature type="region of interest" description="Disordered" evidence="1">
    <location>
        <begin position="58"/>
        <end position="166"/>
    </location>
</feature>
<gene>
    <name evidence="2" type="ORF">RF55_19418</name>
</gene>
<dbReference type="EMBL" id="LBMM01018945">
    <property type="protein sequence ID" value="KMQ83662.1"/>
    <property type="molecule type" value="Genomic_DNA"/>
</dbReference>
<proteinExistence type="predicted"/>
<name>A0A0J7K022_LASNI</name>
<dbReference type="Proteomes" id="UP000036403">
    <property type="component" value="Unassembled WGS sequence"/>
</dbReference>
<evidence type="ECO:0000313" key="3">
    <source>
        <dbReference type="Proteomes" id="UP000036403"/>
    </source>
</evidence>
<organism evidence="2 3">
    <name type="scientific">Lasius niger</name>
    <name type="common">Black garden ant</name>
    <dbReference type="NCBI Taxonomy" id="67767"/>
    <lineage>
        <taxon>Eukaryota</taxon>
        <taxon>Metazoa</taxon>
        <taxon>Ecdysozoa</taxon>
        <taxon>Arthropoda</taxon>
        <taxon>Hexapoda</taxon>
        <taxon>Insecta</taxon>
        <taxon>Pterygota</taxon>
        <taxon>Neoptera</taxon>
        <taxon>Endopterygota</taxon>
        <taxon>Hymenoptera</taxon>
        <taxon>Apocrita</taxon>
        <taxon>Aculeata</taxon>
        <taxon>Formicoidea</taxon>
        <taxon>Formicidae</taxon>
        <taxon>Formicinae</taxon>
        <taxon>Lasius</taxon>
        <taxon>Lasius</taxon>
    </lineage>
</organism>
<comment type="caution">
    <text evidence="2">The sequence shown here is derived from an EMBL/GenBank/DDBJ whole genome shotgun (WGS) entry which is preliminary data.</text>
</comment>